<feature type="region of interest" description="Disordered" evidence="1">
    <location>
        <begin position="92"/>
        <end position="167"/>
    </location>
</feature>
<evidence type="ECO:0000256" key="1">
    <source>
        <dbReference type="SAM" id="MobiDB-lite"/>
    </source>
</evidence>
<evidence type="ECO:0000313" key="2">
    <source>
        <dbReference type="EMBL" id="OMH86017.1"/>
    </source>
</evidence>
<feature type="compositionally biased region" description="Polar residues" evidence="1">
    <location>
        <begin position="265"/>
        <end position="275"/>
    </location>
</feature>
<reference evidence="3" key="1">
    <citation type="submission" date="2017-01" db="EMBL/GenBank/DDBJ databases">
        <authorList>
            <person name="Wang Y."/>
            <person name="White M."/>
            <person name="Kvist S."/>
            <person name="Moncalvo J.-M."/>
        </authorList>
    </citation>
    <scope>NUCLEOTIDE SEQUENCE [LARGE SCALE GENOMIC DNA]</scope>
    <source>
        <strain evidence="3">COL-18-3</strain>
    </source>
</reference>
<sequence length="306" mass="33110">MKLSNNQFYATFLLGIQATSVLSHPLNVNGTPGRQNSLKLRNNSESAKIIEISATKISTPENPVHTKAAPRQEKRNGNTRGFLSLLQQLEAQRSGTGDDGQGEGLSNSQPRTDGGEPNSDTLDATNTAADSEDDQDELPERPTGIDLDDYPIDDDSEDVQNSESLDLDFSEIDSIQVSHDTVPVWENDDLSNYPLDDDSEEDSDSLTLAADFVSTSSIRVPDNTESIEGESEPNNTFPDFEDDGFDEYPLDDDSDDSDDTVDTVNHSAGTPTRNPGTVGAPPSASGPQLNANINIQDLVDEIALMY</sequence>
<feature type="region of interest" description="Disordered" evidence="1">
    <location>
        <begin position="55"/>
        <end position="77"/>
    </location>
</feature>
<dbReference type="Proteomes" id="UP000188320">
    <property type="component" value="Unassembled WGS sequence"/>
</dbReference>
<comment type="caution">
    <text evidence="2">The sequence shown here is derived from an EMBL/GenBank/DDBJ whole genome shotgun (WGS) entry which is preliminary data.</text>
</comment>
<organism evidence="2 3">
    <name type="scientific">Zancudomyces culisetae</name>
    <name type="common">Gut fungus</name>
    <name type="synonym">Smittium culisetae</name>
    <dbReference type="NCBI Taxonomy" id="1213189"/>
    <lineage>
        <taxon>Eukaryota</taxon>
        <taxon>Fungi</taxon>
        <taxon>Fungi incertae sedis</taxon>
        <taxon>Zoopagomycota</taxon>
        <taxon>Kickxellomycotina</taxon>
        <taxon>Harpellomycetes</taxon>
        <taxon>Harpellales</taxon>
        <taxon>Legeriomycetaceae</taxon>
        <taxon>Zancudomyces</taxon>
    </lineage>
</organism>
<feature type="region of interest" description="Disordered" evidence="1">
    <location>
        <begin position="217"/>
        <end position="290"/>
    </location>
</feature>
<feature type="compositionally biased region" description="Acidic residues" evidence="1">
    <location>
        <begin position="195"/>
        <end position="204"/>
    </location>
</feature>
<dbReference type="EMBL" id="LSSK01000024">
    <property type="protein sequence ID" value="OMH86017.1"/>
    <property type="molecule type" value="Genomic_DNA"/>
</dbReference>
<name>A0A1R1PYI8_ZANCU</name>
<proteinExistence type="predicted"/>
<keyword evidence="3" id="KW-1185">Reference proteome</keyword>
<feature type="compositionally biased region" description="Acidic residues" evidence="1">
    <location>
        <begin position="239"/>
        <end position="261"/>
    </location>
</feature>
<feature type="region of interest" description="Disordered" evidence="1">
    <location>
        <begin position="183"/>
        <end position="204"/>
    </location>
</feature>
<feature type="compositionally biased region" description="Polar residues" evidence="1">
    <location>
        <begin position="118"/>
        <end position="129"/>
    </location>
</feature>
<gene>
    <name evidence="2" type="ORF">AX774_g436</name>
</gene>
<evidence type="ECO:0000313" key="3">
    <source>
        <dbReference type="Proteomes" id="UP000188320"/>
    </source>
</evidence>
<dbReference type="AlphaFoldDB" id="A0A1R1PYI8"/>
<accession>A0A1R1PYI8</accession>
<feature type="compositionally biased region" description="Acidic residues" evidence="1">
    <location>
        <begin position="146"/>
        <end position="167"/>
    </location>
</feature>
<protein>
    <submittedName>
        <fullName evidence="2">Uncharacterized protein</fullName>
    </submittedName>
</protein>